<organism evidence="3 4">
    <name type="scientific">Thermocatellispora tengchongensis</name>
    <dbReference type="NCBI Taxonomy" id="1073253"/>
    <lineage>
        <taxon>Bacteria</taxon>
        <taxon>Bacillati</taxon>
        <taxon>Actinomycetota</taxon>
        <taxon>Actinomycetes</taxon>
        <taxon>Streptosporangiales</taxon>
        <taxon>Streptosporangiaceae</taxon>
        <taxon>Thermocatellispora</taxon>
    </lineage>
</organism>
<dbReference type="GO" id="GO:0005829">
    <property type="term" value="C:cytosol"/>
    <property type="evidence" value="ECO:0007669"/>
    <property type="project" value="TreeGrafter"/>
</dbReference>
<keyword evidence="1" id="KW-0238">DNA-binding</keyword>
<dbReference type="GO" id="GO:0003700">
    <property type="term" value="F:DNA-binding transcription factor activity"/>
    <property type="evidence" value="ECO:0007669"/>
    <property type="project" value="TreeGrafter"/>
</dbReference>
<keyword evidence="4" id="KW-1185">Reference proteome</keyword>
<accession>A0A840P551</accession>
<feature type="domain" description="HTH cro/C1-type" evidence="2">
    <location>
        <begin position="11"/>
        <end position="66"/>
    </location>
</feature>
<dbReference type="InterPro" id="IPR001387">
    <property type="entry name" value="Cro/C1-type_HTH"/>
</dbReference>
<dbReference type="SUPFAM" id="SSF48452">
    <property type="entry name" value="TPR-like"/>
    <property type="match status" value="1"/>
</dbReference>
<dbReference type="Gene3D" id="1.10.260.40">
    <property type="entry name" value="lambda repressor-like DNA-binding domains"/>
    <property type="match status" value="1"/>
</dbReference>
<name>A0A840P551_9ACTN</name>
<dbReference type="SMART" id="SM00530">
    <property type="entry name" value="HTH_XRE"/>
    <property type="match status" value="1"/>
</dbReference>
<sequence>MGDVSTIGAHLKAIRNERGLSQEALAERAGLSKDLISKLEQGRRHSCRITSLMKLANALDVELTALTGKRERLGSDRDGGSVLAIRDAILSPSLLPGMHGMDHDDEGEPTPQPRLAAALASCWNQYWDGDFGALTAATPGLIAEARLAHRALGPEAVGALAQSYQLAANLMVHLGKTDLAAVAAERAITTAVQGDDEWQWASAHATYAWVLEHQARLDEAEALAVRVAQRIEPSFSAPAPHVAVWGNMLITAIGAAALQGEAVTDRVMEYVSLAAAGAERLGRTIAAYQTTFGPSKVAVNETRAWALLGEPKRALTAAQKVRAADLRPIAYGHYLLDVAQASMDARQYAAVERRLSEAERISPVWFRHQGAARALVREIREVVTRPSPTVRHLVKAVGLD</sequence>
<protein>
    <submittedName>
        <fullName evidence="3">Transcriptional regulator with XRE-family HTH domain</fullName>
    </submittedName>
</protein>
<dbReference type="EMBL" id="JACHGN010000004">
    <property type="protein sequence ID" value="MBB5132610.1"/>
    <property type="molecule type" value="Genomic_DNA"/>
</dbReference>
<dbReference type="InterPro" id="IPR010982">
    <property type="entry name" value="Lambda_DNA-bd_dom_sf"/>
</dbReference>
<dbReference type="Gene3D" id="1.25.40.10">
    <property type="entry name" value="Tetratricopeptide repeat domain"/>
    <property type="match status" value="1"/>
</dbReference>
<gene>
    <name evidence="3" type="ORF">HNP84_002326</name>
</gene>
<dbReference type="InterPro" id="IPR011990">
    <property type="entry name" value="TPR-like_helical_dom_sf"/>
</dbReference>
<dbReference type="Pfam" id="PF13560">
    <property type="entry name" value="HTH_31"/>
    <property type="match status" value="1"/>
</dbReference>
<reference evidence="3 4" key="1">
    <citation type="submission" date="2020-08" db="EMBL/GenBank/DDBJ databases">
        <title>Genomic Encyclopedia of Type Strains, Phase IV (KMG-IV): sequencing the most valuable type-strain genomes for metagenomic binning, comparative biology and taxonomic classification.</title>
        <authorList>
            <person name="Goeker M."/>
        </authorList>
    </citation>
    <scope>NUCLEOTIDE SEQUENCE [LARGE SCALE GENOMIC DNA]</scope>
    <source>
        <strain evidence="3 4">DSM 45615</strain>
    </source>
</reference>
<evidence type="ECO:0000259" key="2">
    <source>
        <dbReference type="PROSITE" id="PS50943"/>
    </source>
</evidence>
<evidence type="ECO:0000256" key="1">
    <source>
        <dbReference type="ARBA" id="ARBA00023125"/>
    </source>
</evidence>
<dbReference type="Proteomes" id="UP000578449">
    <property type="component" value="Unassembled WGS sequence"/>
</dbReference>
<proteinExistence type="predicted"/>
<comment type="caution">
    <text evidence="3">The sequence shown here is derived from an EMBL/GenBank/DDBJ whole genome shotgun (WGS) entry which is preliminary data.</text>
</comment>
<evidence type="ECO:0000313" key="4">
    <source>
        <dbReference type="Proteomes" id="UP000578449"/>
    </source>
</evidence>
<dbReference type="RefSeq" id="WP_185049581.1">
    <property type="nucleotide sequence ID" value="NZ_BAABIX010000003.1"/>
</dbReference>
<dbReference type="PANTHER" id="PTHR46797">
    <property type="entry name" value="HTH-TYPE TRANSCRIPTIONAL REGULATOR"/>
    <property type="match status" value="1"/>
</dbReference>
<dbReference type="PANTHER" id="PTHR46797:SF1">
    <property type="entry name" value="METHYLPHOSPHONATE SYNTHASE"/>
    <property type="match status" value="1"/>
</dbReference>
<dbReference type="GO" id="GO:0003677">
    <property type="term" value="F:DNA binding"/>
    <property type="evidence" value="ECO:0007669"/>
    <property type="project" value="UniProtKB-KW"/>
</dbReference>
<dbReference type="AlphaFoldDB" id="A0A840P551"/>
<dbReference type="SUPFAM" id="SSF47413">
    <property type="entry name" value="lambda repressor-like DNA-binding domains"/>
    <property type="match status" value="1"/>
</dbReference>
<dbReference type="InterPro" id="IPR050807">
    <property type="entry name" value="TransReg_Diox_bact_type"/>
</dbReference>
<evidence type="ECO:0000313" key="3">
    <source>
        <dbReference type="EMBL" id="MBB5132610.1"/>
    </source>
</evidence>
<dbReference type="CDD" id="cd00093">
    <property type="entry name" value="HTH_XRE"/>
    <property type="match status" value="1"/>
</dbReference>
<dbReference type="PROSITE" id="PS50943">
    <property type="entry name" value="HTH_CROC1"/>
    <property type="match status" value="1"/>
</dbReference>